<sequence>MKFESITLCTSELEETLQFYEETLECPVEVINQDTFIVQIGETQLQFCRSEEVVQPYYHFAIDIPYNHFYDMKEHYQNILFLLMEDGHHTTYFESFVAHAVYFNDPSGNIVELIARVSNITDEPEFSRISEIGFVCNETNAIYQALSDYKIETFEHAHFEPYALNFLGDTSDESYILLTPEDRRWSFSEKHSIAYPIDIKTETFHLSYDTRHQWHLKPS</sequence>
<dbReference type="InterPro" id="IPR029068">
    <property type="entry name" value="Glyas_Bleomycin-R_OHBP_Dase"/>
</dbReference>
<protein>
    <submittedName>
        <fullName evidence="2">Glyoxalase-like domain</fullName>
    </submittedName>
</protein>
<dbReference type="EMBL" id="UHED01000001">
    <property type="protein sequence ID" value="SUM81873.1"/>
    <property type="molecule type" value="Genomic_DNA"/>
</dbReference>
<dbReference type="Gene3D" id="3.10.180.10">
    <property type="entry name" value="2,3-Dihydroxybiphenyl 1,2-Dioxygenase, domain 1"/>
    <property type="match status" value="1"/>
</dbReference>
<organism evidence="2 3">
    <name type="scientific">Staphylococcus saprophyticus</name>
    <dbReference type="NCBI Taxonomy" id="29385"/>
    <lineage>
        <taxon>Bacteria</taxon>
        <taxon>Bacillati</taxon>
        <taxon>Bacillota</taxon>
        <taxon>Bacilli</taxon>
        <taxon>Bacillales</taxon>
        <taxon>Staphylococcaceae</taxon>
        <taxon>Staphylococcus</taxon>
    </lineage>
</organism>
<gene>
    <name evidence="2" type="ORF">NCTC7688_00367</name>
</gene>
<dbReference type="Pfam" id="PF18711">
    <property type="entry name" value="TxDE"/>
    <property type="match status" value="1"/>
</dbReference>
<dbReference type="InterPro" id="IPR040553">
    <property type="entry name" value="TxDE"/>
</dbReference>
<dbReference type="AlphaFoldDB" id="A0A380HHS7"/>
<evidence type="ECO:0000313" key="3">
    <source>
        <dbReference type="Proteomes" id="UP000254707"/>
    </source>
</evidence>
<name>A0A380HHS7_STASA</name>
<feature type="domain" description="Toxoflavin-degrading enzyme" evidence="1">
    <location>
        <begin position="129"/>
        <end position="183"/>
    </location>
</feature>
<reference evidence="2 3" key="1">
    <citation type="submission" date="2018-06" db="EMBL/GenBank/DDBJ databases">
        <authorList>
            <consortium name="Pathogen Informatics"/>
            <person name="Doyle S."/>
        </authorList>
    </citation>
    <scope>NUCLEOTIDE SEQUENCE [LARGE SCALE GENOMIC DNA]</scope>
    <source>
        <strain evidence="2 3">NCTC7688</strain>
    </source>
</reference>
<dbReference type="RefSeq" id="WP_037537545.1">
    <property type="nucleotide sequence ID" value="NZ_CAXOKG010000002.1"/>
</dbReference>
<accession>A0A380HHS7</accession>
<dbReference type="Proteomes" id="UP000254707">
    <property type="component" value="Unassembled WGS sequence"/>
</dbReference>
<dbReference type="SUPFAM" id="SSF54593">
    <property type="entry name" value="Glyoxalase/Bleomycin resistance protein/Dihydroxybiphenyl dioxygenase"/>
    <property type="match status" value="1"/>
</dbReference>
<evidence type="ECO:0000259" key="1">
    <source>
        <dbReference type="Pfam" id="PF18711"/>
    </source>
</evidence>
<evidence type="ECO:0000313" key="2">
    <source>
        <dbReference type="EMBL" id="SUM81873.1"/>
    </source>
</evidence>
<proteinExistence type="predicted"/>